<dbReference type="InterPro" id="IPR036465">
    <property type="entry name" value="vWFA_dom_sf"/>
</dbReference>
<feature type="repeat" description="TPR" evidence="1">
    <location>
        <begin position="30"/>
        <end position="63"/>
    </location>
</feature>
<dbReference type="Gene3D" id="3.40.50.410">
    <property type="entry name" value="von Willebrand factor, type A domain"/>
    <property type="match status" value="1"/>
</dbReference>
<dbReference type="OrthoDB" id="9792285at2"/>
<dbReference type="SUPFAM" id="SSF48452">
    <property type="entry name" value="TPR-like"/>
    <property type="match status" value="1"/>
</dbReference>
<dbReference type="InterPro" id="IPR019734">
    <property type="entry name" value="TPR_rpt"/>
</dbReference>
<gene>
    <name evidence="3" type="ORF">SAMN02745150_00611</name>
</gene>
<dbReference type="Gene3D" id="1.25.40.10">
    <property type="entry name" value="Tetratricopeptide repeat domain"/>
    <property type="match status" value="1"/>
</dbReference>
<dbReference type="InterPro" id="IPR011990">
    <property type="entry name" value="TPR-like_helical_dom_sf"/>
</dbReference>
<organism evidence="3 4">
    <name type="scientific">Brevinema andersonii</name>
    <dbReference type="NCBI Taxonomy" id="34097"/>
    <lineage>
        <taxon>Bacteria</taxon>
        <taxon>Pseudomonadati</taxon>
        <taxon>Spirochaetota</taxon>
        <taxon>Spirochaetia</taxon>
        <taxon>Brevinematales</taxon>
        <taxon>Brevinemataceae</taxon>
        <taxon>Brevinema</taxon>
    </lineage>
</organism>
<evidence type="ECO:0000313" key="4">
    <source>
        <dbReference type="Proteomes" id="UP000240042"/>
    </source>
</evidence>
<dbReference type="InterPro" id="IPR011042">
    <property type="entry name" value="6-blade_b-propeller_TolB-like"/>
</dbReference>
<evidence type="ECO:0000256" key="2">
    <source>
        <dbReference type="SAM" id="SignalP"/>
    </source>
</evidence>
<name>A0A1I1DJN9_BREAD</name>
<keyword evidence="4" id="KW-1185">Reference proteome</keyword>
<sequence>MKAAKKVFFFLMFFMVPSFSQNKIVSQSLSLQELKNGISLFNERRYPTAIQAFERALAYEPQNFAAKYRLGLSYLHAGYAQNAIRVWEDLVHQGVADHHVLQRLNNLYFLVSMDKGYQYDYPYVFREFFDGFTEAGHALIRPSFITYDKYKDLKFVSSASTGLVLEIDSANTIKQKYGSRFFRSSLLKMPMGLVLLDHLLFVADFKQDKIFVFNRNLTGTQAWNFGKTGTEPGQLSGPMGMMLGLDGYLYIVENGNGRIQKMSTNGTSISIFGKDILFRPTDIELIGDKIFVSDISHSGEGRIIVFDIDGNFESTFGESFLSEPRGLFRDGQTLYISDAKNGLFLYNIELQTATSFSVQDDKLSYPFDLLKDKDSIIVRTDFNSQMLGIYSPLQGIYGNLSIDIPQIITENYPYIYALLRVRNKDGTPLTGITSEELTVKEFDTTLARPILQGTTKFRSNMLVSFVIDRSKSMDPYMPQLEYYIKTFLSNMSGDDLLDIKIVDDRIYSFPRQQASIGAPWYTITNHKTQDKLSQDFDIAIYDSITALLNNLRNRAIVVFTSGEGGNQTFETYGSDILKTYADQNSIPIYVVNFSSGNRSFWENLTKGSHGKYFNARTQANQILNLYSQIKDSPPLEYLVEFSSLDYRKNPGIWVDLSLALNRSGVSGIALSGYFVPMQTKTSLSTNDLFR</sequence>
<dbReference type="EMBL" id="FOKY01000002">
    <property type="protein sequence ID" value="SFB75179.1"/>
    <property type="molecule type" value="Genomic_DNA"/>
</dbReference>
<dbReference type="PANTHER" id="PTHR24104">
    <property type="entry name" value="E3 UBIQUITIN-PROTEIN LIGASE NHLRC1-RELATED"/>
    <property type="match status" value="1"/>
</dbReference>
<dbReference type="AlphaFoldDB" id="A0A1I1DJN9"/>
<dbReference type="Proteomes" id="UP000240042">
    <property type="component" value="Unassembled WGS sequence"/>
</dbReference>
<accession>A0A1I1DJN9</accession>
<feature type="chain" id="PRO_5015139514" evidence="2">
    <location>
        <begin position="21"/>
        <end position="690"/>
    </location>
</feature>
<proteinExistence type="predicted"/>
<dbReference type="InterPro" id="IPR050952">
    <property type="entry name" value="TRIM-NHL_E3_ligases"/>
</dbReference>
<keyword evidence="2" id="KW-0732">Signal</keyword>
<dbReference type="Pfam" id="PF13432">
    <property type="entry name" value="TPR_16"/>
    <property type="match status" value="1"/>
</dbReference>
<dbReference type="Gene3D" id="2.120.10.30">
    <property type="entry name" value="TolB, C-terminal domain"/>
    <property type="match status" value="1"/>
</dbReference>
<dbReference type="CDD" id="cd05819">
    <property type="entry name" value="NHL"/>
    <property type="match status" value="1"/>
</dbReference>
<dbReference type="PROSITE" id="PS50005">
    <property type="entry name" value="TPR"/>
    <property type="match status" value="1"/>
</dbReference>
<dbReference type="SUPFAM" id="SSF63825">
    <property type="entry name" value="YWTD domain"/>
    <property type="match status" value="1"/>
</dbReference>
<dbReference type="RefSeq" id="WP_092318496.1">
    <property type="nucleotide sequence ID" value="NZ_FOKY01000002.1"/>
</dbReference>
<evidence type="ECO:0000256" key="1">
    <source>
        <dbReference type="PROSITE-ProRule" id="PRU00339"/>
    </source>
</evidence>
<dbReference type="SUPFAM" id="SSF53300">
    <property type="entry name" value="vWA-like"/>
    <property type="match status" value="1"/>
</dbReference>
<feature type="signal peptide" evidence="2">
    <location>
        <begin position="1"/>
        <end position="20"/>
    </location>
</feature>
<reference evidence="4" key="1">
    <citation type="submission" date="2016-10" db="EMBL/GenBank/DDBJ databases">
        <authorList>
            <person name="Varghese N."/>
            <person name="Submissions S."/>
        </authorList>
    </citation>
    <scope>NUCLEOTIDE SEQUENCE [LARGE SCALE GENOMIC DNA]</scope>
    <source>
        <strain evidence="4">ATCC 43811</strain>
    </source>
</reference>
<dbReference type="STRING" id="34097.SAMN02745150_00611"/>
<protein>
    <submittedName>
        <fullName evidence="3">Tetratricopeptide repeat-containing protein</fullName>
    </submittedName>
</protein>
<keyword evidence="1" id="KW-0802">TPR repeat</keyword>
<evidence type="ECO:0000313" key="3">
    <source>
        <dbReference type="EMBL" id="SFB75179.1"/>
    </source>
</evidence>